<keyword evidence="2 10" id="KW-0808">Transferase</keyword>
<keyword evidence="7" id="KW-0449">Lipoprotein</keyword>
<feature type="transmembrane region" description="Helical" evidence="10">
    <location>
        <begin position="56"/>
        <end position="76"/>
    </location>
</feature>
<comment type="subcellular location">
    <subcellularLocation>
        <location evidence="1">Membrane</location>
        <topology evidence="1">Multi-pass membrane protein</topology>
    </subcellularLocation>
</comment>
<evidence type="ECO:0000256" key="10">
    <source>
        <dbReference type="RuleBase" id="RU079119"/>
    </source>
</evidence>
<dbReference type="EC" id="2.3.1.225" evidence="10"/>
<comment type="domain">
    <text evidence="10">The DHHC domain is required for palmitoyltransferase activity.</text>
</comment>
<dbReference type="InterPro" id="IPR001594">
    <property type="entry name" value="Palmitoyltrfase_DHHC"/>
</dbReference>
<dbReference type="GO" id="GO:0019706">
    <property type="term" value="F:protein-cysteine S-palmitoyltransferase activity"/>
    <property type="evidence" value="ECO:0007669"/>
    <property type="project" value="UniProtKB-EC"/>
</dbReference>
<feature type="transmembrane region" description="Helical" evidence="10">
    <location>
        <begin position="168"/>
        <end position="187"/>
    </location>
</feature>
<evidence type="ECO:0000256" key="9">
    <source>
        <dbReference type="ARBA" id="ARBA00048048"/>
    </source>
</evidence>
<accession>A0A8H6VW86</accession>
<feature type="transmembrane region" description="Helical" evidence="10">
    <location>
        <begin position="21"/>
        <end position="50"/>
    </location>
</feature>
<evidence type="ECO:0000256" key="3">
    <source>
        <dbReference type="ARBA" id="ARBA00022692"/>
    </source>
</evidence>
<keyword evidence="4 10" id="KW-1133">Transmembrane helix</keyword>
<dbReference type="PROSITE" id="PS50216">
    <property type="entry name" value="DHHC"/>
    <property type="match status" value="1"/>
</dbReference>
<feature type="domain" description="Palmitoyltransferase DHHC" evidence="11">
    <location>
        <begin position="128"/>
        <end position="248"/>
    </location>
</feature>
<evidence type="ECO:0000313" key="13">
    <source>
        <dbReference type="Proteomes" id="UP000613580"/>
    </source>
</evidence>
<keyword evidence="13" id="KW-1185">Reference proteome</keyword>
<evidence type="ECO:0000256" key="7">
    <source>
        <dbReference type="ARBA" id="ARBA00023288"/>
    </source>
</evidence>
<comment type="similarity">
    <text evidence="10">Belongs to the DHHC palmitoyltransferase family.</text>
</comment>
<evidence type="ECO:0000256" key="8">
    <source>
        <dbReference type="ARBA" id="ARBA00023315"/>
    </source>
</evidence>
<name>A0A8H6VW86_MYCCL</name>
<gene>
    <name evidence="12" type="ORF">HMN09_01086200</name>
</gene>
<organism evidence="12 13">
    <name type="scientific">Mycena chlorophos</name>
    <name type="common">Agaric fungus</name>
    <name type="synonym">Agaricus chlorophos</name>
    <dbReference type="NCBI Taxonomy" id="658473"/>
    <lineage>
        <taxon>Eukaryota</taxon>
        <taxon>Fungi</taxon>
        <taxon>Dikarya</taxon>
        <taxon>Basidiomycota</taxon>
        <taxon>Agaricomycotina</taxon>
        <taxon>Agaricomycetes</taxon>
        <taxon>Agaricomycetidae</taxon>
        <taxon>Agaricales</taxon>
        <taxon>Marasmiineae</taxon>
        <taxon>Mycenaceae</taxon>
        <taxon>Mycena</taxon>
    </lineage>
</organism>
<keyword evidence="3 10" id="KW-0812">Transmembrane</keyword>
<dbReference type="GO" id="GO:0016020">
    <property type="term" value="C:membrane"/>
    <property type="evidence" value="ECO:0007669"/>
    <property type="project" value="UniProtKB-SubCell"/>
</dbReference>
<proteinExistence type="inferred from homology"/>
<protein>
    <recommendedName>
        <fullName evidence="10">Palmitoyltransferase</fullName>
        <ecNumber evidence="10">2.3.1.225</ecNumber>
    </recommendedName>
</protein>
<evidence type="ECO:0000256" key="2">
    <source>
        <dbReference type="ARBA" id="ARBA00022679"/>
    </source>
</evidence>
<dbReference type="Pfam" id="PF01529">
    <property type="entry name" value="DHHC"/>
    <property type="match status" value="1"/>
</dbReference>
<dbReference type="EMBL" id="JACAZE010000017">
    <property type="protein sequence ID" value="KAF7296177.1"/>
    <property type="molecule type" value="Genomic_DNA"/>
</dbReference>
<sequence>MFGARTVFRCFKALERLGDRITGAAGPFFVALAVILTTLGTACFFTILWASLPYRLLTTPLCILIALNMHGHYFLVTRIRPGFVDAAGPGLVTPAKGRIEDSAWLWAPRRRTARGWELELEMTRGATVKCRRCAIMRPERAHHCRISDRVLPSQWINQCVGLHNERHFVLFMAYLVIGATAFCFAGWDTMLHSLGFGERDPWNDWPHTIPQTLFLLTYLLAGVMSLAVGIMLSFHLRGIALGETSVEGHDNEVYRRVASQRGETFVNSYDLGSRRANLELVFNVGEGGEYGWWTILLPVRVRPYTDGWEWARRRGFSAGHGGCEEG</sequence>
<keyword evidence="5 10" id="KW-0472">Membrane</keyword>
<comment type="caution">
    <text evidence="12">The sequence shown here is derived from an EMBL/GenBank/DDBJ whole genome shotgun (WGS) entry which is preliminary data.</text>
</comment>
<feature type="transmembrane region" description="Helical" evidence="10">
    <location>
        <begin position="213"/>
        <end position="234"/>
    </location>
</feature>
<dbReference type="OrthoDB" id="9909019at2759"/>
<evidence type="ECO:0000256" key="1">
    <source>
        <dbReference type="ARBA" id="ARBA00004141"/>
    </source>
</evidence>
<comment type="catalytic activity">
    <reaction evidence="9 10">
        <text>L-cysteinyl-[protein] + hexadecanoyl-CoA = S-hexadecanoyl-L-cysteinyl-[protein] + CoA</text>
        <dbReference type="Rhea" id="RHEA:36683"/>
        <dbReference type="Rhea" id="RHEA-COMP:10131"/>
        <dbReference type="Rhea" id="RHEA-COMP:11032"/>
        <dbReference type="ChEBI" id="CHEBI:29950"/>
        <dbReference type="ChEBI" id="CHEBI:57287"/>
        <dbReference type="ChEBI" id="CHEBI:57379"/>
        <dbReference type="ChEBI" id="CHEBI:74151"/>
        <dbReference type="EC" id="2.3.1.225"/>
    </reaction>
</comment>
<evidence type="ECO:0000313" key="12">
    <source>
        <dbReference type="EMBL" id="KAF7296177.1"/>
    </source>
</evidence>
<evidence type="ECO:0000256" key="6">
    <source>
        <dbReference type="ARBA" id="ARBA00023139"/>
    </source>
</evidence>
<dbReference type="PANTHER" id="PTHR12246">
    <property type="entry name" value="PALMITOYLTRANSFERASE ZDHHC16"/>
    <property type="match status" value="1"/>
</dbReference>
<dbReference type="Proteomes" id="UP000613580">
    <property type="component" value="Unassembled WGS sequence"/>
</dbReference>
<evidence type="ECO:0000256" key="4">
    <source>
        <dbReference type="ARBA" id="ARBA00022989"/>
    </source>
</evidence>
<dbReference type="AlphaFoldDB" id="A0A8H6VW86"/>
<evidence type="ECO:0000259" key="11">
    <source>
        <dbReference type="Pfam" id="PF01529"/>
    </source>
</evidence>
<dbReference type="InterPro" id="IPR039859">
    <property type="entry name" value="PFA4/ZDH16/20/ERF2-like"/>
</dbReference>
<keyword evidence="6" id="KW-0564">Palmitate</keyword>
<evidence type="ECO:0000256" key="5">
    <source>
        <dbReference type="ARBA" id="ARBA00023136"/>
    </source>
</evidence>
<reference evidence="12" key="1">
    <citation type="submission" date="2020-05" db="EMBL/GenBank/DDBJ databases">
        <title>Mycena genomes resolve the evolution of fungal bioluminescence.</title>
        <authorList>
            <person name="Tsai I.J."/>
        </authorList>
    </citation>
    <scope>NUCLEOTIDE SEQUENCE</scope>
    <source>
        <strain evidence="12">110903Hualien_Pintung</strain>
    </source>
</reference>
<keyword evidence="8 10" id="KW-0012">Acyltransferase</keyword>